<dbReference type="PANTHER" id="PTHR30579:SF8">
    <property type="entry name" value="HTH-TYPE TRANSCRIPTIONAL REGULATOR HDFR"/>
    <property type="match status" value="1"/>
</dbReference>
<dbReference type="InterPro" id="IPR036388">
    <property type="entry name" value="WH-like_DNA-bd_sf"/>
</dbReference>
<dbReference type="PROSITE" id="PS50931">
    <property type="entry name" value="HTH_LYSR"/>
    <property type="match status" value="1"/>
</dbReference>
<dbReference type="RefSeq" id="WP_080709236.1">
    <property type="nucleotide sequence ID" value="NZ_CP010359.1"/>
</dbReference>
<keyword evidence="3" id="KW-0238">DNA-binding</keyword>
<sequence>MARDKFSDLVVFLAVAQERHFTRAAAKLRVTQSAVSYSVRQLESRLGDNLFKGRSDAAADAAGQ</sequence>
<keyword evidence="2" id="KW-0805">Transcription regulation</keyword>
<evidence type="ECO:0000256" key="2">
    <source>
        <dbReference type="ARBA" id="ARBA00023015"/>
    </source>
</evidence>
<dbReference type="InterPro" id="IPR036390">
    <property type="entry name" value="WH_DNA-bd_sf"/>
</dbReference>
<dbReference type="PRINTS" id="PR00039">
    <property type="entry name" value="HTHLYSR"/>
</dbReference>
<gene>
    <name evidence="6" type="ORF">CMV24_06270</name>
</gene>
<feature type="domain" description="HTH lysR-type" evidence="5">
    <location>
        <begin position="4"/>
        <end position="51"/>
    </location>
</feature>
<evidence type="ECO:0000313" key="6">
    <source>
        <dbReference type="EMBL" id="PBJ96328.1"/>
    </source>
</evidence>
<dbReference type="Proteomes" id="UP000218102">
    <property type="component" value="Unassembled WGS sequence"/>
</dbReference>
<dbReference type="GO" id="GO:0003700">
    <property type="term" value="F:DNA-binding transcription factor activity"/>
    <property type="evidence" value="ECO:0007669"/>
    <property type="project" value="InterPro"/>
</dbReference>
<protein>
    <submittedName>
        <fullName evidence="6">LysR family transcriptional regulator</fullName>
    </submittedName>
</protein>
<dbReference type="Pfam" id="PF00126">
    <property type="entry name" value="HTH_1"/>
    <property type="match status" value="1"/>
</dbReference>
<evidence type="ECO:0000256" key="3">
    <source>
        <dbReference type="ARBA" id="ARBA00023125"/>
    </source>
</evidence>
<comment type="similarity">
    <text evidence="1">Belongs to the LysR transcriptional regulatory family.</text>
</comment>
<dbReference type="GO" id="GO:0003677">
    <property type="term" value="F:DNA binding"/>
    <property type="evidence" value="ECO:0007669"/>
    <property type="project" value="UniProtKB-KW"/>
</dbReference>
<reference evidence="6 7" key="1">
    <citation type="submission" date="2017-09" db="EMBL/GenBank/DDBJ databases">
        <authorList>
            <person name="Ehlers B."/>
            <person name="Leendertz F.H."/>
        </authorList>
    </citation>
    <scope>NUCLEOTIDE SEQUENCE [LARGE SCALE GENOMIC DNA]</scope>
    <source>
        <strain evidence="6 7">DJ-1</strain>
    </source>
</reference>
<proteinExistence type="inferred from homology"/>
<dbReference type="InterPro" id="IPR050176">
    <property type="entry name" value="LTTR"/>
</dbReference>
<dbReference type="InterPro" id="IPR000847">
    <property type="entry name" value="LysR_HTH_N"/>
</dbReference>
<dbReference type="Gene3D" id="1.10.10.10">
    <property type="entry name" value="Winged helix-like DNA-binding domain superfamily/Winged helix DNA-binding domain"/>
    <property type="match status" value="1"/>
</dbReference>
<keyword evidence="4" id="KW-0804">Transcription</keyword>
<evidence type="ECO:0000259" key="5">
    <source>
        <dbReference type="PROSITE" id="PS50931"/>
    </source>
</evidence>
<evidence type="ECO:0000256" key="4">
    <source>
        <dbReference type="ARBA" id="ARBA00023163"/>
    </source>
</evidence>
<accession>A0A2A3M8C3</accession>
<comment type="caution">
    <text evidence="6">The sequence shown here is derived from an EMBL/GenBank/DDBJ whole genome shotgun (WGS) entry which is preliminary data.</text>
</comment>
<name>A0A2A3M8C3_PSEDL</name>
<dbReference type="PANTHER" id="PTHR30579">
    <property type="entry name" value="TRANSCRIPTIONAL REGULATOR"/>
    <property type="match status" value="1"/>
</dbReference>
<evidence type="ECO:0000256" key="1">
    <source>
        <dbReference type="ARBA" id="ARBA00009437"/>
    </source>
</evidence>
<dbReference type="AlphaFoldDB" id="A0A2A3M8C3"/>
<dbReference type="EMBL" id="NTME01000005">
    <property type="protein sequence ID" value="PBJ96328.1"/>
    <property type="molecule type" value="Genomic_DNA"/>
</dbReference>
<evidence type="ECO:0000313" key="7">
    <source>
        <dbReference type="Proteomes" id="UP000218102"/>
    </source>
</evidence>
<dbReference type="SUPFAM" id="SSF46785">
    <property type="entry name" value="Winged helix' DNA-binding domain"/>
    <property type="match status" value="1"/>
</dbReference>
<organism evidence="6 7">
    <name type="scientific">Pseudomonas plecoglossicida</name>
    <dbReference type="NCBI Taxonomy" id="70775"/>
    <lineage>
        <taxon>Bacteria</taxon>
        <taxon>Pseudomonadati</taxon>
        <taxon>Pseudomonadota</taxon>
        <taxon>Gammaproteobacteria</taxon>
        <taxon>Pseudomonadales</taxon>
        <taxon>Pseudomonadaceae</taxon>
        <taxon>Pseudomonas</taxon>
    </lineage>
</organism>